<dbReference type="STRING" id="1169540.A0A0G4ED14"/>
<dbReference type="GO" id="GO:0031410">
    <property type="term" value="C:cytoplasmic vesicle"/>
    <property type="evidence" value="ECO:0007669"/>
    <property type="project" value="TreeGrafter"/>
</dbReference>
<feature type="region of interest" description="Disordered" evidence="1">
    <location>
        <begin position="689"/>
        <end position="708"/>
    </location>
</feature>
<feature type="region of interest" description="Disordered" evidence="1">
    <location>
        <begin position="1232"/>
        <end position="1274"/>
    </location>
</feature>
<keyword evidence="4" id="KW-1185">Reference proteome</keyword>
<feature type="domain" description="UDENN" evidence="2">
    <location>
        <begin position="67"/>
        <end position="614"/>
    </location>
</feature>
<feature type="compositionally biased region" description="Low complexity" evidence="1">
    <location>
        <begin position="457"/>
        <end position="486"/>
    </location>
</feature>
<dbReference type="InterPro" id="IPR001194">
    <property type="entry name" value="cDENN_dom"/>
</dbReference>
<dbReference type="Gene3D" id="3.40.50.11500">
    <property type="match status" value="1"/>
</dbReference>
<feature type="compositionally biased region" description="Pro residues" evidence="1">
    <location>
        <begin position="896"/>
        <end position="917"/>
    </location>
</feature>
<feature type="compositionally biased region" description="Basic and acidic residues" evidence="1">
    <location>
        <begin position="820"/>
        <end position="833"/>
    </location>
</feature>
<evidence type="ECO:0000313" key="4">
    <source>
        <dbReference type="Proteomes" id="UP000041254"/>
    </source>
</evidence>
<gene>
    <name evidence="3" type="ORF">Vbra_11275</name>
</gene>
<feature type="region of interest" description="Disordered" evidence="1">
    <location>
        <begin position="555"/>
        <end position="589"/>
    </location>
</feature>
<organism evidence="3 4">
    <name type="scientific">Vitrella brassicaformis (strain CCMP3155)</name>
    <dbReference type="NCBI Taxonomy" id="1169540"/>
    <lineage>
        <taxon>Eukaryota</taxon>
        <taxon>Sar</taxon>
        <taxon>Alveolata</taxon>
        <taxon>Colpodellida</taxon>
        <taxon>Vitrellaceae</taxon>
        <taxon>Vitrella</taxon>
    </lineage>
</organism>
<dbReference type="EMBL" id="CDMY01000179">
    <property type="protein sequence ID" value="CEL93567.1"/>
    <property type="molecule type" value="Genomic_DNA"/>
</dbReference>
<evidence type="ECO:0000259" key="2">
    <source>
        <dbReference type="PROSITE" id="PS50211"/>
    </source>
</evidence>
<reference evidence="3 4" key="1">
    <citation type="submission" date="2014-11" db="EMBL/GenBank/DDBJ databases">
        <authorList>
            <person name="Zhu J."/>
            <person name="Qi W."/>
            <person name="Song R."/>
        </authorList>
    </citation>
    <scope>NUCLEOTIDE SEQUENCE [LARGE SCALE GENOMIC DNA]</scope>
</reference>
<dbReference type="Pfam" id="PF04784">
    <property type="entry name" value="DUF547"/>
    <property type="match status" value="1"/>
</dbReference>
<dbReference type="Proteomes" id="UP000041254">
    <property type="component" value="Unassembled WGS sequence"/>
</dbReference>
<feature type="region of interest" description="Disordered" evidence="1">
    <location>
        <begin position="457"/>
        <end position="523"/>
    </location>
</feature>
<dbReference type="InterPro" id="IPR043153">
    <property type="entry name" value="DENN_C"/>
</dbReference>
<evidence type="ECO:0000256" key="1">
    <source>
        <dbReference type="SAM" id="MobiDB-lite"/>
    </source>
</evidence>
<feature type="compositionally biased region" description="Basic and acidic residues" evidence="1">
    <location>
        <begin position="1015"/>
        <end position="1031"/>
    </location>
</feature>
<feature type="compositionally biased region" description="Basic and acidic residues" evidence="1">
    <location>
        <begin position="731"/>
        <end position="740"/>
    </location>
</feature>
<dbReference type="GO" id="GO:0032483">
    <property type="term" value="P:regulation of Rab protein signal transduction"/>
    <property type="evidence" value="ECO:0007669"/>
    <property type="project" value="TreeGrafter"/>
</dbReference>
<feature type="compositionally biased region" description="Low complexity" evidence="1">
    <location>
        <begin position="555"/>
        <end position="572"/>
    </location>
</feature>
<dbReference type="VEuPathDB" id="CryptoDB:Vbra_11275"/>
<sequence length="1684" mass="183453">MHSSIFPLSELWRNRNPLSLIRGVALIGVPSAVELCGDGESADGDDSLLSEANSGTASFASAAVGLEDVLASMWQQQRESVAVRGQVMAHLPNSNTFREQARTLPQLCFPHGLKIVRSAAPPPNRQACVVLGDIATQRTYVSLYIQYLPCKQLEQEQQEHDAATADGNSSSSSVLYLPLVLCLLSHVNALHTLRRLLHYVWHHFDEQEQDEQQQGGGGQAQTDGDGAYGLWYRQKVAGWVACLHWLLDVPSPAPGTSVVMHIDDGSFGVEQPFPWELPLCDLPMQLLFRCLSVSAVYFLMKLLLLERKVVLASRSAHLLTCAAETAKALLYPFHWQHSYMPIVHRAELLEAPPPFFYGYLKTPGAHLPHTFGSAISFDGSPQCDYILFDLDGGAVVSPPGQPALADVPSMPKRAENDLIGALQAVCMPFIDRLDLADPSPVVGAASSHHHEHVNNVVEDSSPTHSSFAPSSSHLGSPELSPTPAAAPRRRIPSAVTPTPSSSGRAFAEDAYLPPPPPLPADDQCQPHFNAYVRLAFLKFTGELLQDVFYALDHPPSSVSSPRSSPRPSLPSGLPAPPSPPSPPLLRERSSFTDGCDVVRRGLRDDCRGWGAGGGASEFPYESFVDGLMPEVVPFYQEFFRTNCWLAFLEAVTAFRPSSFELCLHHYFPSIYPELAATHLTQVPPLPPFPRPPSMKDDHCDQRRAGAGSAYPEGLRMSFLKSALAHGRRLVEREKGDETDSRSTPPSPPQPHVTVTRRWSSLDAFLPATPLPPPPSQPSWTGALLLLRNDEPLDDPISPCPPPDPPPRVELHLFWSSGDTEAAKQKRGERDVGRLHLSPRKERRREKDTGGGEDDGPDPLMGITTAARDDPNVQVLGYHWAPNPPLPLPSAAQEPQSPSPPTRQIRPPPPIQIPPRSPMAPLGGRRQPRRMERFMLRLHSSPHLLPAVDDTTPTTPLPPFPVNNRKESLCDNLPAAAAAVNKRGGQDDEHYQHPLPHLFVSALRASGGHLRRGHTRLEALDRGRHTPEDGRAAAEASPSRSPSPSPWVRAIPDLLAAVERCASGDDGGHQFVSVPMSVLGMACHLMERVGAEPIEVIRLLLTVWPPLPSILPLWRLSRLIQKMSHSESSVASLVTLLEEIRALANPHAHAPPSCSSMRPCHISSAPSVRSTAMAMAMRVPRLPLNAAACDGTALDHAVQEEAMQIGEIVELIWTIAVVEYGPKVHQLAALAREAPSSPSPPPLSLLRPSSPISSPRRRSAAGGLGLGWPGSETSPHSGGEGVVEWYAFPVDSPVLNRSRMCKSTSRLPLVVVTELLLSAAELTHRWLEEAMTDRQQEAAGRDAEAAAPSESGVGFAMAVAGGVSLPESPRATAGERRGEGWRLKRWREVQNDPDNQRKVSSLRIRCAELQRVDPSTLTHDERLAFWLNAHNLGVLLAVCVRPFPYGFLGWSHSWTTLLRKSTLDVDGCLLSLLDIEHLILRTHTSPPAANNTSSKLWSSPRGVSRDARRKHALESADPLVPFGLFFPVPSSPPLRIFTAALVHHQLAENTRMTLVQSTTLTGLENGQERSPVGGGGCVTLPKLMVGRANDLKSTGKLIEWVADALDEAGPLGEFLEDAPIVLCEGVSITLQEACTRVRESLLALTQEAGTSQHTRSRLRVAFHEMDWSFPPPHSICCPDLQTDDG</sequence>
<dbReference type="InterPro" id="IPR051696">
    <property type="entry name" value="DENN_Domain_GEFs"/>
</dbReference>
<feature type="compositionally biased region" description="Low complexity" evidence="1">
    <location>
        <begin position="1032"/>
        <end position="1041"/>
    </location>
</feature>
<name>A0A0G4ED14_VITBC</name>
<protein>
    <recommendedName>
        <fullName evidence="2">UDENN domain-containing protein</fullName>
    </recommendedName>
</protein>
<dbReference type="SMART" id="SM00799">
    <property type="entry name" value="DENN"/>
    <property type="match status" value="1"/>
</dbReference>
<evidence type="ECO:0000313" key="3">
    <source>
        <dbReference type="EMBL" id="CEL93567.1"/>
    </source>
</evidence>
<dbReference type="OrthoDB" id="436378at2759"/>
<proteinExistence type="predicted"/>
<dbReference type="PROSITE" id="PS50211">
    <property type="entry name" value="DENN"/>
    <property type="match status" value="1"/>
</dbReference>
<dbReference type="Gene3D" id="3.30.450.200">
    <property type="match status" value="1"/>
</dbReference>
<dbReference type="InParanoid" id="A0A0G4ED14"/>
<dbReference type="PANTHER" id="PTHR12296:SF21">
    <property type="entry name" value="DENN DOMAIN-CONTAINING PROTEIN 3"/>
    <property type="match status" value="1"/>
</dbReference>
<feature type="compositionally biased region" description="Low complexity" evidence="1">
    <location>
        <begin position="1243"/>
        <end position="1253"/>
    </location>
</feature>
<dbReference type="PANTHER" id="PTHR12296">
    <property type="entry name" value="DENN DOMAIN-CONTAINING PROTEIN 4"/>
    <property type="match status" value="1"/>
</dbReference>
<accession>A0A0G4ED14</accession>
<feature type="region of interest" description="Disordered" evidence="1">
    <location>
        <begin position="1015"/>
        <end position="1044"/>
    </location>
</feature>
<feature type="region of interest" description="Disordered" evidence="1">
    <location>
        <begin position="789"/>
        <end position="925"/>
    </location>
</feature>
<feature type="compositionally biased region" description="Pro residues" evidence="1">
    <location>
        <begin position="573"/>
        <end position="583"/>
    </location>
</feature>
<feature type="compositionally biased region" description="Basic and acidic residues" evidence="1">
    <location>
        <begin position="693"/>
        <end position="703"/>
    </location>
</feature>
<dbReference type="InterPro" id="IPR037516">
    <property type="entry name" value="Tripartite_DENN"/>
</dbReference>
<dbReference type="Pfam" id="PF02141">
    <property type="entry name" value="DENN"/>
    <property type="match status" value="1"/>
</dbReference>
<feature type="compositionally biased region" description="Pro residues" evidence="1">
    <location>
        <begin position="797"/>
        <end position="807"/>
    </location>
</feature>
<feature type="region of interest" description="Disordered" evidence="1">
    <location>
        <begin position="731"/>
        <end position="753"/>
    </location>
</feature>
<dbReference type="InterPro" id="IPR006869">
    <property type="entry name" value="DUF547"/>
</dbReference>